<organism evidence="2 3">
    <name type="scientific">Syncephalastrum racemosum</name>
    <name type="common">Filamentous fungus</name>
    <dbReference type="NCBI Taxonomy" id="13706"/>
    <lineage>
        <taxon>Eukaryota</taxon>
        <taxon>Fungi</taxon>
        <taxon>Fungi incertae sedis</taxon>
        <taxon>Mucoromycota</taxon>
        <taxon>Mucoromycotina</taxon>
        <taxon>Mucoromycetes</taxon>
        <taxon>Mucorales</taxon>
        <taxon>Syncephalastraceae</taxon>
        <taxon>Syncephalastrum</taxon>
    </lineage>
</organism>
<evidence type="ECO:0008006" key="4">
    <source>
        <dbReference type="Google" id="ProtNLM"/>
    </source>
</evidence>
<name>A0A1X2HEP6_SYNRA</name>
<sequence length="335" mass="36170">MTTTIRVLSQNDIHKLLGLGDPAAAHEMVDLMAETFASYTATHDNPEKQKSAQAPQRIGVTTDNHKVLFMPSRLNQTTSVKVVSVPLGDSKAGLPGTTLVLDEATGGVEAVMNAAALTAVRTAAGSALATRLYAKDDATHLLVLGAGAQGRAHADMVIAERPSVQHITIWNRGQERREQLVRELQKAYPTRTVVGVDLDTLEPAAREADIVCTCTNATDPILRGTWLRSDVHLNCVGSYRMDMHEIDGETVRQSECILVDSVEACKAESGELVASSQPSEWTELGQIVLEKRDTTQDKAKRTLFKSVGISVQDSAISGLMVKRAKEQDVGVCVPY</sequence>
<dbReference type="OrthoDB" id="41492at2759"/>
<dbReference type="EMBL" id="MCGN01000004">
    <property type="protein sequence ID" value="ORY97398.1"/>
    <property type="molecule type" value="Genomic_DNA"/>
</dbReference>
<comment type="caution">
    <text evidence="2">The sequence shown here is derived from an EMBL/GenBank/DDBJ whole genome shotgun (WGS) entry which is preliminary data.</text>
</comment>
<evidence type="ECO:0000256" key="1">
    <source>
        <dbReference type="ARBA" id="ARBA00008903"/>
    </source>
</evidence>
<accession>A0A1X2HEP6</accession>
<dbReference type="SUPFAM" id="SSF51735">
    <property type="entry name" value="NAD(P)-binding Rossmann-fold domains"/>
    <property type="match status" value="1"/>
</dbReference>
<reference evidence="2 3" key="1">
    <citation type="submission" date="2016-07" db="EMBL/GenBank/DDBJ databases">
        <title>Pervasive Adenine N6-methylation of Active Genes in Fungi.</title>
        <authorList>
            <consortium name="DOE Joint Genome Institute"/>
            <person name="Mondo S.J."/>
            <person name="Dannebaum R.O."/>
            <person name="Kuo R.C."/>
            <person name="Labutti K."/>
            <person name="Haridas S."/>
            <person name="Kuo A."/>
            <person name="Salamov A."/>
            <person name="Ahrendt S.R."/>
            <person name="Lipzen A."/>
            <person name="Sullivan W."/>
            <person name="Andreopoulos W.B."/>
            <person name="Clum A."/>
            <person name="Lindquist E."/>
            <person name="Daum C."/>
            <person name="Ramamoorthy G.K."/>
            <person name="Gryganskyi A."/>
            <person name="Culley D."/>
            <person name="Magnuson J.K."/>
            <person name="James T.Y."/>
            <person name="O'Malley M.A."/>
            <person name="Stajich J.E."/>
            <person name="Spatafora J.W."/>
            <person name="Visel A."/>
            <person name="Grigoriev I.V."/>
        </authorList>
    </citation>
    <scope>NUCLEOTIDE SEQUENCE [LARGE SCALE GENOMIC DNA]</scope>
    <source>
        <strain evidence="2 3">NRRL 2496</strain>
    </source>
</reference>
<dbReference type="FunCoup" id="A0A1X2HEP6">
    <property type="interactions" value="381"/>
</dbReference>
<protein>
    <recommendedName>
        <fullName evidence="4">Ornithine cyclodeaminase</fullName>
    </recommendedName>
</protein>
<dbReference type="Proteomes" id="UP000242180">
    <property type="component" value="Unassembled WGS sequence"/>
</dbReference>
<evidence type="ECO:0000313" key="3">
    <source>
        <dbReference type="Proteomes" id="UP000242180"/>
    </source>
</evidence>
<comment type="similarity">
    <text evidence="1">Belongs to the ornithine cyclodeaminase/mu-crystallin family.</text>
</comment>
<dbReference type="InterPro" id="IPR023401">
    <property type="entry name" value="ODC_N"/>
</dbReference>
<dbReference type="STRING" id="13706.A0A1X2HEP6"/>
<proteinExistence type="inferred from homology"/>
<dbReference type="Gene3D" id="3.40.50.720">
    <property type="entry name" value="NAD(P)-binding Rossmann-like Domain"/>
    <property type="match status" value="1"/>
</dbReference>
<dbReference type="AlphaFoldDB" id="A0A1X2HEP6"/>
<dbReference type="PANTHER" id="PTHR13812">
    <property type="entry name" value="KETIMINE REDUCTASE MU-CRYSTALLIN"/>
    <property type="match status" value="1"/>
</dbReference>
<dbReference type="Gene3D" id="3.30.1780.10">
    <property type="entry name" value="ornithine cyclodeaminase, domain 1"/>
    <property type="match status" value="1"/>
</dbReference>
<keyword evidence="3" id="KW-1185">Reference proteome</keyword>
<dbReference type="Pfam" id="PF02423">
    <property type="entry name" value="OCD_Mu_crystall"/>
    <property type="match status" value="1"/>
</dbReference>
<dbReference type="OMA" id="VKIVNVH"/>
<dbReference type="InterPro" id="IPR036291">
    <property type="entry name" value="NAD(P)-bd_dom_sf"/>
</dbReference>
<dbReference type="GO" id="GO:0005737">
    <property type="term" value="C:cytoplasm"/>
    <property type="evidence" value="ECO:0007669"/>
    <property type="project" value="TreeGrafter"/>
</dbReference>
<dbReference type="PANTHER" id="PTHR13812:SF19">
    <property type="entry name" value="KETIMINE REDUCTASE MU-CRYSTALLIN"/>
    <property type="match status" value="1"/>
</dbReference>
<dbReference type="InParanoid" id="A0A1X2HEP6"/>
<evidence type="ECO:0000313" key="2">
    <source>
        <dbReference type="EMBL" id="ORY97398.1"/>
    </source>
</evidence>
<gene>
    <name evidence="2" type="ORF">BCR43DRAFT_472491</name>
</gene>
<dbReference type="InterPro" id="IPR003462">
    <property type="entry name" value="ODC_Mu_crystall"/>
</dbReference>
<dbReference type="PIRSF" id="PIRSF001439">
    <property type="entry name" value="CryM"/>
    <property type="match status" value="1"/>
</dbReference>